<gene>
    <name evidence="4" type="ORF">ICI42_06375</name>
</gene>
<feature type="domain" description="HTH deoR-type" evidence="3">
    <location>
        <begin position="3"/>
        <end position="94"/>
    </location>
</feature>
<proteinExistence type="predicted"/>
<dbReference type="InterPro" id="IPR026881">
    <property type="entry name" value="WYL_dom"/>
</dbReference>
<dbReference type="InterPro" id="IPR001034">
    <property type="entry name" value="DeoR_HTH"/>
</dbReference>
<dbReference type="PANTHER" id="PTHR34580:SF3">
    <property type="entry name" value="PROTEIN PAFB"/>
    <property type="match status" value="1"/>
</dbReference>
<evidence type="ECO:0000256" key="1">
    <source>
        <dbReference type="ARBA" id="ARBA00023015"/>
    </source>
</evidence>
<dbReference type="InterPro" id="IPR036388">
    <property type="entry name" value="WH-like_DNA-bd_sf"/>
</dbReference>
<sequence length="240" mass="27287">MRRADRLFQIVQHLRGGRLVTAQKLAVWLEVSERTIYRDIADLQSTGVPIDGEAGVGYMMREGFDLPPLMFTRDEIVALVAGARMVRAFGGAAMARAAEEALVKIGAVLPDAEKDRIARIEIHTPMWVVSDADRVTIDLMERSVERREVLNLDYRDENGSSSLRDVRPLGLWFWGKVWTLIAWCEMRGDFRAFRIDRISVVSPSGRTFRPERGKTLADYYRLTERHEAEQRNLPQAGRGG</sequence>
<dbReference type="Proteomes" id="UP000643405">
    <property type="component" value="Unassembled WGS sequence"/>
</dbReference>
<name>A0A8J6PIR3_9HYPH</name>
<dbReference type="PROSITE" id="PS52050">
    <property type="entry name" value="WYL"/>
    <property type="match status" value="1"/>
</dbReference>
<evidence type="ECO:0000313" key="4">
    <source>
        <dbReference type="EMBL" id="MBD0414276.1"/>
    </source>
</evidence>
<dbReference type="InterPro" id="IPR036390">
    <property type="entry name" value="WH_DNA-bd_sf"/>
</dbReference>
<dbReference type="PROSITE" id="PS51000">
    <property type="entry name" value="HTH_DEOR_2"/>
    <property type="match status" value="1"/>
</dbReference>
<evidence type="ECO:0000259" key="3">
    <source>
        <dbReference type="PROSITE" id="PS51000"/>
    </source>
</evidence>
<dbReference type="RefSeq" id="WP_188163641.1">
    <property type="nucleotide sequence ID" value="NZ_JACVVX010000001.1"/>
</dbReference>
<dbReference type="Gene3D" id="1.10.10.10">
    <property type="entry name" value="Winged helix-like DNA-binding domain superfamily/Winged helix DNA-binding domain"/>
    <property type="match status" value="1"/>
</dbReference>
<comment type="caution">
    <text evidence="4">The sequence shown here is derived from an EMBL/GenBank/DDBJ whole genome shotgun (WGS) entry which is preliminary data.</text>
</comment>
<dbReference type="AlphaFoldDB" id="A0A8J6PIR3"/>
<keyword evidence="2" id="KW-0804">Transcription</keyword>
<dbReference type="Pfam" id="PF13280">
    <property type="entry name" value="WYL"/>
    <property type="match status" value="1"/>
</dbReference>
<evidence type="ECO:0000256" key="2">
    <source>
        <dbReference type="ARBA" id="ARBA00023163"/>
    </source>
</evidence>
<dbReference type="InterPro" id="IPR051534">
    <property type="entry name" value="CBASS_pafABC_assoc_protein"/>
</dbReference>
<dbReference type="PANTHER" id="PTHR34580">
    <property type="match status" value="1"/>
</dbReference>
<reference evidence="4" key="1">
    <citation type="submission" date="2020-09" db="EMBL/GenBank/DDBJ databases">
        <title>Genome seq and assembly of Tianweitania sp.</title>
        <authorList>
            <person name="Chhetri G."/>
        </authorList>
    </citation>
    <scope>NUCLEOTIDE SEQUENCE</scope>
    <source>
        <strain evidence="4">Rool2</strain>
    </source>
</reference>
<dbReference type="SUPFAM" id="SSF46785">
    <property type="entry name" value="Winged helix' DNA-binding domain"/>
    <property type="match status" value="1"/>
</dbReference>
<accession>A0A8J6PIR3</accession>
<dbReference type="InterPro" id="IPR013196">
    <property type="entry name" value="HTH_11"/>
</dbReference>
<organism evidence="4 5">
    <name type="scientific">Oryzicola mucosus</name>
    <dbReference type="NCBI Taxonomy" id="2767425"/>
    <lineage>
        <taxon>Bacteria</taxon>
        <taxon>Pseudomonadati</taxon>
        <taxon>Pseudomonadota</taxon>
        <taxon>Alphaproteobacteria</taxon>
        <taxon>Hyphomicrobiales</taxon>
        <taxon>Phyllobacteriaceae</taxon>
        <taxon>Oryzicola</taxon>
    </lineage>
</organism>
<evidence type="ECO:0000313" key="5">
    <source>
        <dbReference type="Proteomes" id="UP000643405"/>
    </source>
</evidence>
<keyword evidence="1" id="KW-0805">Transcription regulation</keyword>
<dbReference type="Pfam" id="PF08279">
    <property type="entry name" value="HTH_11"/>
    <property type="match status" value="1"/>
</dbReference>
<dbReference type="GO" id="GO:0003700">
    <property type="term" value="F:DNA-binding transcription factor activity"/>
    <property type="evidence" value="ECO:0007669"/>
    <property type="project" value="InterPro"/>
</dbReference>
<protein>
    <submittedName>
        <fullName evidence="4">YafY family transcriptional regulator</fullName>
    </submittedName>
</protein>
<keyword evidence="5" id="KW-1185">Reference proteome</keyword>
<dbReference type="EMBL" id="JACVVX010000001">
    <property type="protein sequence ID" value="MBD0414276.1"/>
    <property type="molecule type" value="Genomic_DNA"/>
</dbReference>